<evidence type="ECO:0000313" key="1">
    <source>
        <dbReference type="EMBL" id="GAA2439285.1"/>
    </source>
</evidence>
<proteinExistence type="predicted"/>
<reference evidence="1 2" key="1">
    <citation type="journal article" date="2019" name="Int. J. Syst. Evol. Microbiol.">
        <title>The Global Catalogue of Microorganisms (GCM) 10K type strain sequencing project: providing services to taxonomists for standard genome sequencing and annotation.</title>
        <authorList>
            <consortium name="The Broad Institute Genomics Platform"/>
            <consortium name="The Broad Institute Genome Sequencing Center for Infectious Disease"/>
            <person name="Wu L."/>
            <person name="Ma J."/>
        </authorList>
    </citation>
    <scope>NUCLEOTIDE SEQUENCE [LARGE SCALE GENOMIC DNA]</scope>
    <source>
        <strain evidence="1 2">JCM 6922</strain>
    </source>
</reference>
<accession>A0ABN3JSM7</accession>
<dbReference type="RefSeq" id="WP_344603813.1">
    <property type="nucleotide sequence ID" value="NZ_BAAATK010000018.1"/>
</dbReference>
<dbReference type="EMBL" id="BAAATK010000018">
    <property type="protein sequence ID" value="GAA2439285.1"/>
    <property type="molecule type" value="Genomic_DNA"/>
</dbReference>
<sequence>MRTNLLAVHIHARTGGQPQGCTCPRAACGGAEQGPGVPFAGCQAHGAITTRTHRAFDCPALPADADLSRLYILVTKWTTGGPVMLRAFPFDRVLLADLRGSSALWDVSEGDTAEDAVRAWQARVDEMRADAARHQAAQITAAQERARIRRMAEDALRKSTRRAARRMYADPGAQ</sequence>
<organism evidence="1 2">
    <name type="scientific">Streptomyces glaucus</name>
    <dbReference type="NCBI Taxonomy" id="284029"/>
    <lineage>
        <taxon>Bacteria</taxon>
        <taxon>Bacillati</taxon>
        <taxon>Actinomycetota</taxon>
        <taxon>Actinomycetes</taxon>
        <taxon>Kitasatosporales</taxon>
        <taxon>Streptomycetaceae</taxon>
        <taxon>Streptomyces</taxon>
    </lineage>
</organism>
<name>A0ABN3JSM7_9ACTN</name>
<keyword evidence="2" id="KW-1185">Reference proteome</keyword>
<gene>
    <name evidence="1" type="ORF">GCM10010421_31920</name>
</gene>
<dbReference type="Proteomes" id="UP001500460">
    <property type="component" value="Unassembled WGS sequence"/>
</dbReference>
<protein>
    <submittedName>
        <fullName evidence="1">Uncharacterized protein</fullName>
    </submittedName>
</protein>
<evidence type="ECO:0000313" key="2">
    <source>
        <dbReference type="Proteomes" id="UP001500460"/>
    </source>
</evidence>
<comment type="caution">
    <text evidence="1">The sequence shown here is derived from an EMBL/GenBank/DDBJ whole genome shotgun (WGS) entry which is preliminary data.</text>
</comment>